<dbReference type="PANTHER" id="PTHR43337">
    <property type="entry name" value="XANTHINE/URACIL PERMEASE C887.17-RELATED"/>
    <property type="match status" value="1"/>
</dbReference>
<evidence type="ECO:0000313" key="5">
    <source>
        <dbReference type="Proteomes" id="UP000323646"/>
    </source>
</evidence>
<feature type="transmembrane region" description="Helical" evidence="3">
    <location>
        <begin position="189"/>
        <end position="208"/>
    </location>
</feature>
<gene>
    <name evidence="4" type="ORF">FZ040_07515</name>
</gene>
<evidence type="ECO:0000256" key="3">
    <source>
        <dbReference type="SAM" id="Phobius"/>
    </source>
</evidence>
<name>A0A5D6W8F1_9FIRM</name>
<dbReference type="GO" id="GO:0012505">
    <property type="term" value="C:endomembrane system"/>
    <property type="evidence" value="ECO:0007669"/>
    <property type="project" value="UniProtKB-SubCell"/>
</dbReference>
<dbReference type="InterPro" id="IPR045018">
    <property type="entry name" value="Azg-like"/>
</dbReference>
<feature type="transmembrane region" description="Helical" evidence="3">
    <location>
        <begin position="15"/>
        <end position="36"/>
    </location>
</feature>
<protein>
    <submittedName>
        <fullName evidence="4">NCS2 family permease</fullName>
    </submittedName>
</protein>
<dbReference type="RefSeq" id="WP_149171414.1">
    <property type="nucleotide sequence ID" value="NZ_VTOY01000004.1"/>
</dbReference>
<dbReference type="PANTHER" id="PTHR43337:SF1">
    <property type="entry name" value="XANTHINE_URACIL PERMEASE C887.17-RELATED"/>
    <property type="match status" value="1"/>
</dbReference>
<dbReference type="GO" id="GO:0005886">
    <property type="term" value="C:plasma membrane"/>
    <property type="evidence" value="ECO:0007669"/>
    <property type="project" value="TreeGrafter"/>
</dbReference>
<dbReference type="AlphaFoldDB" id="A0A5D6W8F1"/>
<feature type="transmembrane region" description="Helical" evidence="3">
    <location>
        <begin position="410"/>
        <end position="427"/>
    </location>
</feature>
<accession>A0A5D6W8F1</accession>
<feature type="transmembrane region" description="Helical" evidence="3">
    <location>
        <begin position="48"/>
        <end position="75"/>
    </location>
</feature>
<proteinExistence type="predicted"/>
<reference evidence="4 5" key="1">
    <citation type="submission" date="2019-08" db="EMBL/GenBank/DDBJ databases">
        <title>Selenomonas sp. mPRGC5 and Selenomonas sp. mPRGC8 isolated from ruminal fluid of dairy goat (Capra hircus).</title>
        <authorList>
            <person name="Poothong S."/>
            <person name="Nuengjamnong C."/>
            <person name="Tanasupawat S."/>
        </authorList>
    </citation>
    <scope>NUCLEOTIDE SEQUENCE [LARGE SCALE GENOMIC DNA]</scope>
    <source>
        <strain evidence="5">mPRGC5</strain>
    </source>
</reference>
<feature type="transmembrane region" description="Helical" evidence="3">
    <location>
        <begin position="273"/>
        <end position="292"/>
    </location>
</feature>
<feature type="transmembrane region" description="Helical" evidence="3">
    <location>
        <begin position="125"/>
        <end position="145"/>
    </location>
</feature>
<feature type="transmembrane region" description="Helical" evidence="3">
    <location>
        <begin position="239"/>
        <end position="261"/>
    </location>
</feature>
<evidence type="ECO:0000256" key="1">
    <source>
        <dbReference type="ARBA" id="ARBA00004127"/>
    </source>
</evidence>
<evidence type="ECO:0000313" key="4">
    <source>
        <dbReference type="EMBL" id="TYZ23058.1"/>
    </source>
</evidence>
<keyword evidence="3" id="KW-1133">Transmembrane helix</keyword>
<sequence length="428" mass="44759">MTVHGGEQQDRWQDFGAGIVMGAAMIPVFVLVPLMLREVGMDFAGAYTAAILAALLGTLVMGLMHLPVAVMPSAALTSYLVYLVGISQGLSWQQLLGAGGAASVLGMLLSVPAIGRYFSGAVPSVIGRLIPGGIGVMLIVMGLIKSRILIRSPWTVSMLGNFQDPMAYLGLMGILLTLAMMAMQFRGALLWGFVLTAAVSLAEGFWAFPDAPFMLPEGLDKVAWQLNLLPGNEAETVNMAAAVLTLLVMWGSMNWSCLQVLPVEPPKKEKSLAAIFAVGGVSSLGGSLPVSLSPLSVVGSICGGRGFLTVIGTSLVLAAALFCGPVLRSMADFPVMIVPVLVGAGLMLIQRMLSEFDRNPVEWSLPELVAAVGVLLIMPLSGSMAAGLGSSVIGYCLLRGAAGESSRIPAVSWLLAVLFILYFVYAAL</sequence>
<dbReference type="Proteomes" id="UP000323646">
    <property type="component" value="Unassembled WGS sequence"/>
</dbReference>
<dbReference type="OrthoDB" id="1664854at2"/>
<keyword evidence="3" id="KW-0812">Transmembrane</keyword>
<keyword evidence="3" id="KW-0472">Membrane</keyword>
<comment type="caution">
    <text evidence="4">The sequence shown here is derived from an EMBL/GenBank/DDBJ whole genome shotgun (WGS) entry which is preliminary data.</text>
</comment>
<dbReference type="EMBL" id="VTOY01000004">
    <property type="protein sequence ID" value="TYZ23058.1"/>
    <property type="molecule type" value="Genomic_DNA"/>
</dbReference>
<keyword evidence="2" id="KW-0813">Transport</keyword>
<feature type="transmembrane region" description="Helical" evidence="3">
    <location>
        <begin position="304"/>
        <end position="323"/>
    </location>
</feature>
<comment type="subcellular location">
    <subcellularLocation>
        <location evidence="1">Endomembrane system</location>
        <topology evidence="1">Multi-pass membrane protein</topology>
    </subcellularLocation>
</comment>
<feature type="transmembrane region" description="Helical" evidence="3">
    <location>
        <begin position="369"/>
        <end position="398"/>
    </location>
</feature>
<organism evidence="4 5">
    <name type="scientific">Selenomonas ruminis</name>
    <dbReference type="NCBI Taxonomy" id="2593411"/>
    <lineage>
        <taxon>Bacteria</taxon>
        <taxon>Bacillati</taxon>
        <taxon>Bacillota</taxon>
        <taxon>Negativicutes</taxon>
        <taxon>Selenomonadales</taxon>
        <taxon>Selenomonadaceae</taxon>
        <taxon>Selenomonas</taxon>
    </lineage>
</organism>
<feature type="transmembrane region" description="Helical" evidence="3">
    <location>
        <begin position="95"/>
        <end position="118"/>
    </location>
</feature>
<dbReference type="GO" id="GO:0005345">
    <property type="term" value="F:purine nucleobase transmembrane transporter activity"/>
    <property type="evidence" value="ECO:0007669"/>
    <property type="project" value="TreeGrafter"/>
</dbReference>
<evidence type="ECO:0000256" key="2">
    <source>
        <dbReference type="ARBA" id="ARBA00022448"/>
    </source>
</evidence>
<feature type="transmembrane region" description="Helical" evidence="3">
    <location>
        <begin position="330"/>
        <end position="349"/>
    </location>
</feature>
<keyword evidence="5" id="KW-1185">Reference proteome</keyword>
<feature type="transmembrane region" description="Helical" evidence="3">
    <location>
        <begin position="165"/>
        <end position="182"/>
    </location>
</feature>